<evidence type="ECO:0000259" key="5">
    <source>
        <dbReference type="SMART" id="SM00562"/>
    </source>
</evidence>
<reference evidence="7" key="1">
    <citation type="submission" date="2025-08" db="UniProtKB">
        <authorList>
            <consortium name="RefSeq"/>
        </authorList>
    </citation>
    <scope>IDENTIFICATION</scope>
    <source>
        <tissue evidence="7">Muscle</tissue>
    </source>
</reference>
<dbReference type="InterPro" id="IPR001564">
    <property type="entry name" value="Nucleoside_diP_kinase"/>
</dbReference>
<accession>A0ABM1BD62</accession>
<dbReference type="PANTHER" id="PTHR46161">
    <property type="entry name" value="NUCLEOSIDE DIPHOSPHATE KINASE"/>
    <property type="match status" value="1"/>
</dbReference>
<evidence type="ECO:0000256" key="2">
    <source>
        <dbReference type="PROSITE-ProRule" id="PRU00706"/>
    </source>
</evidence>
<feature type="domain" description="Nucleoside diphosphate kinase-like" evidence="5">
    <location>
        <begin position="32"/>
        <end position="170"/>
    </location>
</feature>
<feature type="binding site" evidence="2">
    <location>
        <position position="144"/>
    </location>
    <ligand>
        <name>ATP</name>
        <dbReference type="ChEBI" id="CHEBI:30616"/>
    </ligand>
</feature>
<dbReference type="InterPro" id="IPR036850">
    <property type="entry name" value="NDK-like_dom_sf"/>
</dbReference>
<dbReference type="RefSeq" id="XP_013779587.1">
    <property type="nucleotide sequence ID" value="XM_013924133.2"/>
</dbReference>
<sequence>MDDENVDNTDTVEENDTEESKPTEDDSKLVEIERTLAIIKPDGVDKANEIEETILNEGFTILQKRSLQLTPEQASEFYAEHFEKPFYPRLVTYMSGGPIIVMVLVRENAILHWREVIGPTKPSVARETKPDSIRAKYGGDDEHNAVHGSDSSTSAEREIRFFFPDTVFESTLIGDTARDYLAKYINPTLSKALVELCKEKPADPVVWLADWLLANNPYRAGVQETVESN</sequence>
<dbReference type="PRINTS" id="PR01243">
    <property type="entry name" value="NUCDPKINASE"/>
</dbReference>
<dbReference type="Pfam" id="PF05186">
    <property type="entry name" value="Dpy-30"/>
    <property type="match status" value="1"/>
</dbReference>
<feature type="region of interest" description="Disordered" evidence="4">
    <location>
        <begin position="1"/>
        <end position="28"/>
    </location>
</feature>
<evidence type="ECO:0000256" key="1">
    <source>
        <dbReference type="ARBA" id="ARBA00008142"/>
    </source>
</evidence>
<keyword evidence="6" id="KW-1185">Reference proteome</keyword>
<feature type="active site" description="Pros-phosphohistidine intermediate" evidence="2">
    <location>
        <position position="147"/>
    </location>
</feature>
<comment type="similarity">
    <text evidence="1 2 3">Belongs to the NDK family.</text>
</comment>
<gene>
    <name evidence="7" type="primary">LOC106464023</name>
</gene>
<feature type="compositionally biased region" description="Acidic residues" evidence="4">
    <location>
        <begin position="1"/>
        <end position="17"/>
    </location>
</feature>
<feature type="binding site" evidence="2">
    <location>
        <position position="40"/>
    </location>
    <ligand>
        <name>ATP</name>
        <dbReference type="ChEBI" id="CHEBI:30616"/>
    </ligand>
</feature>
<dbReference type="CDD" id="cd22970">
    <property type="entry name" value="DD_NDKH5-like"/>
    <property type="match status" value="1"/>
</dbReference>
<feature type="binding site" evidence="2">
    <location>
        <position position="120"/>
    </location>
    <ligand>
        <name>ATP</name>
        <dbReference type="ChEBI" id="CHEBI:30616"/>
    </ligand>
</feature>
<dbReference type="GeneID" id="106464023"/>
<dbReference type="InterPro" id="IPR034907">
    <property type="entry name" value="NDK-like_dom"/>
</dbReference>
<evidence type="ECO:0000313" key="7">
    <source>
        <dbReference type="RefSeq" id="XP_013779587.1"/>
    </source>
</evidence>
<dbReference type="SUPFAM" id="SSF54919">
    <property type="entry name" value="Nucleoside diphosphate kinase, NDK"/>
    <property type="match status" value="1"/>
</dbReference>
<dbReference type="Gene3D" id="3.30.70.141">
    <property type="entry name" value="Nucleoside diphosphate kinase-like domain"/>
    <property type="match status" value="1"/>
</dbReference>
<dbReference type="SMART" id="SM00562">
    <property type="entry name" value="NDK"/>
    <property type="match status" value="1"/>
</dbReference>
<feature type="binding site" evidence="2">
    <location>
        <position position="86"/>
    </location>
    <ligand>
        <name>ATP</name>
        <dbReference type="ChEBI" id="CHEBI:30616"/>
    </ligand>
</feature>
<feature type="binding site" evidence="2">
    <location>
        <position position="134"/>
    </location>
    <ligand>
        <name>ATP</name>
        <dbReference type="ChEBI" id="CHEBI:30616"/>
    </ligand>
</feature>
<dbReference type="Pfam" id="PF00334">
    <property type="entry name" value="NDK"/>
    <property type="match status" value="1"/>
</dbReference>
<feature type="compositionally biased region" description="Basic and acidic residues" evidence="4">
    <location>
        <begin position="18"/>
        <end position="28"/>
    </location>
</feature>
<feature type="binding site" evidence="2">
    <location>
        <position position="114"/>
    </location>
    <ligand>
        <name>ATP</name>
        <dbReference type="ChEBI" id="CHEBI:30616"/>
    </ligand>
</feature>
<dbReference type="InterPro" id="IPR007858">
    <property type="entry name" value="Dpy-30_motif"/>
</dbReference>
<dbReference type="PANTHER" id="PTHR46161:SF1">
    <property type="entry name" value="NUCLEOSIDE DIPHOSPHATE KINASE HOMOLOG 5"/>
    <property type="match status" value="1"/>
</dbReference>
<evidence type="ECO:0000313" key="6">
    <source>
        <dbReference type="Proteomes" id="UP000694941"/>
    </source>
</evidence>
<evidence type="ECO:0000256" key="4">
    <source>
        <dbReference type="SAM" id="MobiDB-lite"/>
    </source>
</evidence>
<dbReference type="Gene3D" id="1.20.890.10">
    <property type="entry name" value="cAMP-dependent protein kinase regulatory subunit, dimerization-anchoring domain"/>
    <property type="match status" value="1"/>
</dbReference>
<dbReference type="PROSITE" id="PS51374">
    <property type="entry name" value="NDPK_LIKE"/>
    <property type="match status" value="1"/>
</dbReference>
<evidence type="ECO:0000256" key="3">
    <source>
        <dbReference type="RuleBase" id="RU004011"/>
    </source>
</evidence>
<name>A0ABM1BD62_LIMPO</name>
<dbReference type="Proteomes" id="UP000694941">
    <property type="component" value="Unplaced"/>
</dbReference>
<organism evidence="6 7">
    <name type="scientific">Limulus polyphemus</name>
    <name type="common">Atlantic horseshoe crab</name>
    <dbReference type="NCBI Taxonomy" id="6850"/>
    <lineage>
        <taxon>Eukaryota</taxon>
        <taxon>Metazoa</taxon>
        <taxon>Ecdysozoa</taxon>
        <taxon>Arthropoda</taxon>
        <taxon>Chelicerata</taxon>
        <taxon>Merostomata</taxon>
        <taxon>Xiphosura</taxon>
        <taxon>Limulidae</taxon>
        <taxon>Limulus</taxon>
    </lineage>
</organism>
<protein>
    <submittedName>
        <fullName evidence="7">Nucleoside diphosphate kinase homolog 5-like</fullName>
    </submittedName>
</protein>
<proteinExistence type="inferred from homology"/>